<dbReference type="AlphaFoldDB" id="A0A9J6B1G8"/>
<name>A0A9J6B1G8_SOLCO</name>
<protein>
    <recommendedName>
        <fullName evidence="3">Zinc finger MYM-type protein 1-like</fullName>
    </recommendedName>
</protein>
<evidence type="ECO:0008006" key="3">
    <source>
        <dbReference type="Google" id="ProtNLM"/>
    </source>
</evidence>
<dbReference type="OrthoDB" id="1678547at2759"/>
<dbReference type="PANTHER" id="PTHR11697">
    <property type="entry name" value="GENERAL TRANSCRIPTION FACTOR 2-RELATED ZINC FINGER PROTEIN"/>
    <property type="match status" value="1"/>
</dbReference>
<keyword evidence="2" id="KW-1185">Reference proteome</keyword>
<comment type="caution">
    <text evidence="1">The sequence shown here is derived from an EMBL/GenBank/DDBJ whole genome shotgun (WGS) entry which is preliminary data.</text>
</comment>
<dbReference type="InterPro" id="IPR055298">
    <property type="entry name" value="AtLOH3-like"/>
</dbReference>
<evidence type="ECO:0000313" key="2">
    <source>
        <dbReference type="Proteomes" id="UP000824120"/>
    </source>
</evidence>
<dbReference type="Proteomes" id="UP000824120">
    <property type="component" value="Chromosome 1"/>
</dbReference>
<gene>
    <name evidence="1" type="ORF">H5410_002262</name>
</gene>
<reference evidence="1 2" key="1">
    <citation type="submission" date="2020-09" db="EMBL/GenBank/DDBJ databases">
        <title>De no assembly of potato wild relative species, Solanum commersonii.</title>
        <authorList>
            <person name="Cho K."/>
        </authorList>
    </citation>
    <scope>NUCLEOTIDE SEQUENCE [LARGE SCALE GENOMIC DNA]</scope>
    <source>
        <strain evidence="1">LZ3.2</strain>
        <tissue evidence="1">Leaf</tissue>
    </source>
</reference>
<accession>A0A9J6B1G8</accession>
<organism evidence="1 2">
    <name type="scientific">Solanum commersonii</name>
    <name type="common">Commerson's wild potato</name>
    <name type="synonym">Commerson's nightshade</name>
    <dbReference type="NCBI Taxonomy" id="4109"/>
    <lineage>
        <taxon>Eukaryota</taxon>
        <taxon>Viridiplantae</taxon>
        <taxon>Streptophyta</taxon>
        <taxon>Embryophyta</taxon>
        <taxon>Tracheophyta</taxon>
        <taxon>Spermatophyta</taxon>
        <taxon>Magnoliopsida</taxon>
        <taxon>eudicotyledons</taxon>
        <taxon>Gunneridae</taxon>
        <taxon>Pentapetalae</taxon>
        <taxon>asterids</taxon>
        <taxon>lamiids</taxon>
        <taxon>Solanales</taxon>
        <taxon>Solanaceae</taxon>
        <taxon>Solanoideae</taxon>
        <taxon>Solaneae</taxon>
        <taxon>Solanum</taxon>
    </lineage>
</organism>
<sequence>MNGLKALIFQETPCTYYIHCFAHQLQLTLRRDQLRDHTTEMLKQLLESGEVQSGKGMNQERGLQSPGNTRWGSHFRTLDNFLVLFSSIAHVLDAIKCGGSNPNDRLQARAFLSMINQFEFVFLLHLMLKILVMSNELSVALQRRKQDIVNVMVFLDITNKDCNC</sequence>
<proteinExistence type="predicted"/>
<evidence type="ECO:0000313" key="1">
    <source>
        <dbReference type="EMBL" id="KAG5630545.1"/>
    </source>
</evidence>
<dbReference type="PANTHER" id="PTHR11697:SF230">
    <property type="entry name" value="ZINC FINGER, MYM DOMAIN CONTAINING 1"/>
    <property type="match status" value="1"/>
</dbReference>
<dbReference type="EMBL" id="JACXVP010000001">
    <property type="protein sequence ID" value="KAG5630545.1"/>
    <property type="molecule type" value="Genomic_DNA"/>
</dbReference>